<reference evidence="2" key="1">
    <citation type="submission" date="2023-03" db="EMBL/GenBank/DDBJ databases">
        <title>Massive genome expansion in bonnet fungi (Mycena s.s.) driven by repeated elements and novel gene families across ecological guilds.</title>
        <authorList>
            <consortium name="Lawrence Berkeley National Laboratory"/>
            <person name="Harder C.B."/>
            <person name="Miyauchi S."/>
            <person name="Viragh M."/>
            <person name="Kuo A."/>
            <person name="Thoen E."/>
            <person name="Andreopoulos B."/>
            <person name="Lu D."/>
            <person name="Skrede I."/>
            <person name="Drula E."/>
            <person name="Henrissat B."/>
            <person name="Morin E."/>
            <person name="Kohler A."/>
            <person name="Barry K."/>
            <person name="LaButti K."/>
            <person name="Morin E."/>
            <person name="Salamov A."/>
            <person name="Lipzen A."/>
            <person name="Mereny Z."/>
            <person name="Hegedus B."/>
            <person name="Baldrian P."/>
            <person name="Stursova M."/>
            <person name="Weitz H."/>
            <person name="Taylor A."/>
            <person name="Grigoriev I.V."/>
            <person name="Nagy L.G."/>
            <person name="Martin F."/>
            <person name="Kauserud H."/>
        </authorList>
    </citation>
    <scope>NUCLEOTIDE SEQUENCE</scope>
    <source>
        <strain evidence="2">CBHHK182m</strain>
    </source>
</reference>
<gene>
    <name evidence="2" type="ORF">B0H16DRAFT_1240863</name>
</gene>
<comment type="caution">
    <text evidence="2">The sequence shown here is derived from an EMBL/GenBank/DDBJ whole genome shotgun (WGS) entry which is preliminary data.</text>
</comment>
<evidence type="ECO:0000313" key="2">
    <source>
        <dbReference type="EMBL" id="KAJ7729363.1"/>
    </source>
</evidence>
<dbReference type="InterPro" id="IPR027417">
    <property type="entry name" value="P-loop_NTPase"/>
</dbReference>
<dbReference type="SUPFAM" id="SSF52540">
    <property type="entry name" value="P-loop containing nucleoside triphosphate hydrolases"/>
    <property type="match status" value="1"/>
</dbReference>
<evidence type="ECO:0000259" key="1">
    <source>
        <dbReference type="Pfam" id="PF00271"/>
    </source>
</evidence>
<dbReference type="InterPro" id="IPR001650">
    <property type="entry name" value="Helicase_C-like"/>
</dbReference>
<dbReference type="Gene3D" id="3.40.50.300">
    <property type="entry name" value="P-loop containing nucleotide triphosphate hydrolases"/>
    <property type="match status" value="1"/>
</dbReference>
<protein>
    <recommendedName>
        <fullName evidence="1">Helicase C-terminal domain-containing protein</fullName>
    </recommendedName>
</protein>
<dbReference type="EMBL" id="JARKIB010000166">
    <property type="protein sequence ID" value="KAJ7729363.1"/>
    <property type="molecule type" value="Genomic_DNA"/>
</dbReference>
<accession>A0AAD7MT15</accession>
<evidence type="ECO:0000313" key="3">
    <source>
        <dbReference type="Proteomes" id="UP001215598"/>
    </source>
</evidence>
<feature type="non-terminal residue" evidence="2">
    <location>
        <position position="67"/>
    </location>
</feature>
<name>A0AAD7MT15_9AGAR</name>
<feature type="domain" description="Helicase C-terminal" evidence="1">
    <location>
        <begin position="2"/>
        <end position="36"/>
    </location>
</feature>
<dbReference type="PANTHER" id="PTHR10799">
    <property type="entry name" value="SNF2/RAD54 HELICASE FAMILY"/>
    <property type="match status" value="1"/>
</dbReference>
<organism evidence="2 3">
    <name type="scientific">Mycena metata</name>
    <dbReference type="NCBI Taxonomy" id="1033252"/>
    <lineage>
        <taxon>Eukaryota</taxon>
        <taxon>Fungi</taxon>
        <taxon>Dikarya</taxon>
        <taxon>Basidiomycota</taxon>
        <taxon>Agaricomycotina</taxon>
        <taxon>Agaricomycetes</taxon>
        <taxon>Agaricomycetidae</taxon>
        <taxon>Agaricales</taxon>
        <taxon>Marasmiineae</taxon>
        <taxon>Mycenaceae</taxon>
        <taxon>Mycena</taxon>
    </lineage>
</organism>
<sequence length="67" mass="7413">GGLGIKRTQASVCILCGSDWNPQNDLQAIARAHRIGARSRENVPSDVSARAWRTRCSTGFRRKLFLS</sequence>
<feature type="non-terminal residue" evidence="2">
    <location>
        <position position="1"/>
    </location>
</feature>
<proteinExistence type="predicted"/>
<dbReference type="Proteomes" id="UP001215598">
    <property type="component" value="Unassembled WGS sequence"/>
</dbReference>
<dbReference type="AlphaFoldDB" id="A0AAD7MT15"/>
<keyword evidence="3" id="KW-1185">Reference proteome</keyword>
<dbReference type="Pfam" id="PF00271">
    <property type="entry name" value="Helicase_C"/>
    <property type="match status" value="1"/>
</dbReference>